<dbReference type="AlphaFoldDB" id="J9GCG3"/>
<proteinExistence type="predicted"/>
<protein>
    <submittedName>
        <fullName evidence="1">Uncharacterized protein</fullName>
    </submittedName>
</protein>
<organism evidence="1">
    <name type="scientific">gut metagenome</name>
    <dbReference type="NCBI Taxonomy" id="749906"/>
    <lineage>
        <taxon>unclassified sequences</taxon>
        <taxon>metagenomes</taxon>
        <taxon>organismal metagenomes</taxon>
    </lineage>
</organism>
<comment type="caution">
    <text evidence="1">The sequence shown here is derived from an EMBL/GenBank/DDBJ whole genome shotgun (WGS) entry which is preliminary data.</text>
</comment>
<accession>J9GCG3</accession>
<evidence type="ECO:0000313" key="1">
    <source>
        <dbReference type="EMBL" id="EJW99487.1"/>
    </source>
</evidence>
<sequence length="68" mass="8145">MPSRGLTVLWYSFPGFRIRLRPRIFSVERRRSKCDWSMTLLKPWRSCRRVMCLSAMKNSTIVKGFLFS</sequence>
<gene>
    <name evidence="1" type="ORF">EVA_12406</name>
</gene>
<reference evidence="1" key="1">
    <citation type="journal article" date="2012" name="PLoS ONE">
        <title>Gene sets for utilization of primary and secondary nutrition supplies in the distal gut of endangered iberian lynx.</title>
        <authorList>
            <person name="Alcaide M."/>
            <person name="Messina E."/>
            <person name="Richter M."/>
            <person name="Bargiela R."/>
            <person name="Peplies J."/>
            <person name="Huws S.A."/>
            <person name="Newbold C.J."/>
            <person name="Golyshin P.N."/>
            <person name="Simon M.A."/>
            <person name="Lopez G."/>
            <person name="Yakimov M.M."/>
            <person name="Ferrer M."/>
        </authorList>
    </citation>
    <scope>NUCLEOTIDE SEQUENCE</scope>
</reference>
<name>J9GCG3_9ZZZZ</name>
<dbReference type="EMBL" id="AMCI01003778">
    <property type="protein sequence ID" value="EJW99487.1"/>
    <property type="molecule type" value="Genomic_DNA"/>
</dbReference>